<feature type="transmembrane region" description="Helical" evidence="1">
    <location>
        <begin position="206"/>
        <end position="226"/>
    </location>
</feature>
<feature type="transmembrane region" description="Helical" evidence="1">
    <location>
        <begin position="173"/>
        <end position="194"/>
    </location>
</feature>
<gene>
    <name evidence="2" type="ORF">CMC5_010030</name>
</gene>
<dbReference type="KEGG" id="ccro:CMC5_010030"/>
<sequence>MAAPWIWGRNVDLAVFGGSAAAALLLAALSPALSEEGALPMWGWVVFVLAIDVAHVHTTLFRTYLDRDELRRRKVLYTAVPLLCWVAGVALHLASSLTFWRVLAYVAVFHFVRQQAGWVAIYRARAGERARLDRVLDDALIYAATGFPLLHWHAHLPRSFRWFVEGDFVTVSWLRALLPVAGVLYGGLALAYVVRNVWRMRAGAPLNAGKHLVVAATAITWYVGIVALDSDFAFTVTNVIAHGVPYMALLWGYTRERGRERPGSVVARVAAGGFAAFLATALAFAFFEELLWDRLVWHDRPSLFGGPGREAPWLGPLALSLIVPLLAVPQATHYVLDAVLWRRRDTRKAQARALGFGAS</sequence>
<dbReference type="EMBL" id="CP012159">
    <property type="protein sequence ID" value="AKT36882.1"/>
    <property type="molecule type" value="Genomic_DNA"/>
</dbReference>
<evidence type="ECO:0000256" key="1">
    <source>
        <dbReference type="SAM" id="Phobius"/>
    </source>
</evidence>
<accession>A0A0K1E866</accession>
<keyword evidence="1" id="KW-1133">Transmembrane helix</keyword>
<dbReference type="PATRIC" id="fig|52.7.peg.1074"/>
<dbReference type="Proteomes" id="UP000067626">
    <property type="component" value="Chromosome"/>
</dbReference>
<name>A0A0K1E866_CHOCO</name>
<feature type="transmembrane region" description="Helical" evidence="1">
    <location>
        <begin position="232"/>
        <end position="253"/>
    </location>
</feature>
<dbReference type="STRING" id="52.CMC5_010030"/>
<reference evidence="2 3" key="1">
    <citation type="submission" date="2015-07" db="EMBL/GenBank/DDBJ databases">
        <title>Genome analysis of myxobacterium Chondromyces crocatus Cm c5 reveals a high potential for natural compound synthesis and the genetic basis for the loss of fruiting body formation.</title>
        <authorList>
            <person name="Zaburannyi N."/>
            <person name="Bunk B."/>
            <person name="Maier J."/>
            <person name="Overmann J."/>
            <person name="Mueller R."/>
        </authorList>
    </citation>
    <scope>NUCLEOTIDE SEQUENCE [LARGE SCALE GENOMIC DNA]</scope>
    <source>
        <strain evidence="2 3">Cm c5</strain>
    </source>
</reference>
<keyword evidence="1" id="KW-0472">Membrane</keyword>
<keyword evidence="3" id="KW-1185">Reference proteome</keyword>
<dbReference type="RefSeq" id="WP_156338214.1">
    <property type="nucleotide sequence ID" value="NZ_CP012159.1"/>
</dbReference>
<feature type="transmembrane region" description="Helical" evidence="1">
    <location>
        <begin position="313"/>
        <end position="336"/>
    </location>
</feature>
<feature type="transmembrane region" description="Helical" evidence="1">
    <location>
        <begin position="265"/>
        <end position="287"/>
    </location>
</feature>
<evidence type="ECO:0000313" key="2">
    <source>
        <dbReference type="EMBL" id="AKT36882.1"/>
    </source>
</evidence>
<organism evidence="2 3">
    <name type="scientific">Chondromyces crocatus</name>
    <dbReference type="NCBI Taxonomy" id="52"/>
    <lineage>
        <taxon>Bacteria</taxon>
        <taxon>Pseudomonadati</taxon>
        <taxon>Myxococcota</taxon>
        <taxon>Polyangia</taxon>
        <taxon>Polyangiales</taxon>
        <taxon>Polyangiaceae</taxon>
        <taxon>Chondromyces</taxon>
    </lineage>
</organism>
<feature type="transmembrane region" description="Helical" evidence="1">
    <location>
        <begin position="44"/>
        <end position="63"/>
    </location>
</feature>
<protein>
    <submittedName>
        <fullName evidence="2">Uncharacterized protein</fullName>
    </submittedName>
</protein>
<feature type="transmembrane region" description="Helical" evidence="1">
    <location>
        <begin position="75"/>
        <end position="94"/>
    </location>
</feature>
<dbReference type="OrthoDB" id="235490at2"/>
<proteinExistence type="predicted"/>
<evidence type="ECO:0000313" key="3">
    <source>
        <dbReference type="Proteomes" id="UP000067626"/>
    </source>
</evidence>
<keyword evidence="1" id="KW-0812">Transmembrane</keyword>
<dbReference type="AlphaFoldDB" id="A0A0K1E866"/>